<comment type="caution">
    <text evidence="2">The sequence shown here is derived from an EMBL/GenBank/DDBJ whole genome shotgun (WGS) entry which is preliminary data.</text>
</comment>
<dbReference type="AlphaFoldDB" id="A0A4D4MZ81"/>
<dbReference type="EMBL" id="BJHX01000001">
    <property type="protein sequence ID" value="GDY62798.1"/>
    <property type="molecule type" value="Genomic_DNA"/>
</dbReference>
<proteinExistence type="predicted"/>
<dbReference type="EMBL" id="BJHY01000001">
    <property type="protein sequence ID" value="GDY77074.1"/>
    <property type="molecule type" value="Genomic_DNA"/>
</dbReference>
<evidence type="ECO:0000313" key="4">
    <source>
        <dbReference type="Proteomes" id="UP000302139"/>
    </source>
</evidence>
<evidence type="ECO:0000313" key="3">
    <source>
        <dbReference type="Proteomes" id="UP000299211"/>
    </source>
</evidence>
<reference evidence="2 3" key="1">
    <citation type="submission" date="2019-04" db="EMBL/GenBank/DDBJ databases">
        <title>Draft genome sequences of Streptomyces avermitilis ATCC 31267.</title>
        <authorList>
            <person name="Komaki H."/>
            <person name="Tamura T."/>
            <person name="Hosoyama A."/>
        </authorList>
    </citation>
    <scope>NUCLEOTIDE SEQUENCE [LARGE SCALE GENOMIC DNA]</scope>
    <source>
        <strain evidence="2 3">ATCC 31267</strain>
    </source>
</reference>
<accession>A0A4D4MZ81</accession>
<evidence type="ECO:0000313" key="1">
    <source>
        <dbReference type="EMBL" id="GDY62798.1"/>
    </source>
</evidence>
<name>A0A4D4MZ81_STRAX</name>
<dbReference type="Proteomes" id="UP000299211">
    <property type="component" value="Unassembled WGS sequence"/>
</dbReference>
<organism evidence="2 3">
    <name type="scientific">Streptomyces avermitilis</name>
    <dbReference type="NCBI Taxonomy" id="33903"/>
    <lineage>
        <taxon>Bacteria</taxon>
        <taxon>Bacillati</taxon>
        <taxon>Actinomycetota</taxon>
        <taxon>Actinomycetes</taxon>
        <taxon>Kitasatosporales</taxon>
        <taxon>Streptomycetaceae</taxon>
        <taxon>Streptomyces</taxon>
    </lineage>
</organism>
<reference evidence="1 4" key="2">
    <citation type="submission" date="2019-04" db="EMBL/GenBank/DDBJ databases">
        <title>Draft genome sequences of Streptomyces avermitilis NBRC 14893.</title>
        <authorList>
            <person name="Komaki H."/>
            <person name="Tamura T."/>
            <person name="Hosoyama A."/>
        </authorList>
    </citation>
    <scope>NUCLEOTIDE SEQUENCE [LARGE SCALE GENOMIC DNA]</scope>
    <source>
        <strain evidence="1 4">NBRC 14893</strain>
    </source>
</reference>
<evidence type="ECO:0000313" key="2">
    <source>
        <dbReference type="EMBL" id="GDY77074.1"/>
    </source>
</evidence>
<dbReference type="Proteomes" id="UP000302139">
    <property type="component" value="Unassembled WGS sequence"/>
</dbReference>
<sequence length="62" mass="7113">MVVGVPEDLTTDESARLRSPPVRHGCDLRNSVEVLLSRYAECIDGRQEIANRKIEELLRQYD</sequence>
<protein>
    <submittedName>
        <fullName evidence="2">Uncharacterized protein</fullName>
    </submittedName>
</protein>
<gene>
    <name evidence="1" type="ORF">SAV14893_021910</name>
    <name evidence="2" type="ORF">SAV31267_065590</name>
</gene>